<keyword evidence="2" id="KW-1133">Transmembrane helix</keyword>
<protein>
    <submittedName>
        <fullName evidence="3">Uncharacterized protein</fullName>
    </submittedName>
</protein>
<evidence type="ECO:0000313" key="3">
    <source>
        <dbReference type="EMBL" id="MBA9041164.1"/>
    </source>
</evidence>
<feature type="region of interest" description="Disordered" evidence="1">
    <location>
        <begin position="41"/>
        <end position="60"/>
    </location>
</feature>
<evidence type="ECO:0000313" key="4">
    <source>
        <dbReference type="Proteomes" id="UP000543174"/>
    </source>
</evidence>
<keyword evidence="4" id="KW-1185">Reference proteome</keyword>
<dbReference type="AlphaFoldDB" id="A0A7W3RGI8"/>
<dbReference type="Proteomes" id="UP000543174">
    <property type="component" value="Unassembled WGS sequence"/>
</dbReference>
<name>A0A7W3RGI8_PRIAR</name>
<evidence type="ECO:0000256" key="2">
    <source>
        <dbReference type="SAM" id="Phobius"/>
    </source>
</evidence>
<keyword evidence="2" id="KW-0812">Transmembrane</keyword>
<feature type="transmembrane region" description="Helical" evidence="2">
    <location>
        <begin position="20"/>
        <end position="36"/>
    </location>
</feature>
<evidence type="ECO:0000256" key="1">
    <source>
        <dbReference type="SAM" id="MobiDB-lite"/>
    </source>
</evidence>
<sequence>MAGDKIQTNYFSVGQDRLDFYILGIILFAFVFQQHVPDETQPKSKQLPRRNRANLKKYLS</sequence>
<organism evidence="3 4">
    <name type="scientific">Priestia aryabhattai</name>
    <name type="common">Bacillus aryabhattai</name>
    <dbReference type="NCBI Taxonomy" id="412384"/>
    <lineage>
        <taxon>Bacteria</taxon>
        <taxon>Bacillati</taxon>
        <taxon>Bacillota</taxon>
        <taxon>Bacilli</taxon>
        <taxon>Bacillales</taxon>
        <taxon>Bacillaceae</taxon>
        <taxon>Priestia</taxon>
    </lineage>
</organism>
<gene>
    <name evidence="3" type="ORF">HNP21_004274</name>
</gene>
<proteinExistence type="predicted"/>
<comment type="caution">
    <text evidence="3">The sequence shown here is derived from an EMBL/GenBank/DDBJ whole genome shotgun (WGS) entry which is preliminary data.</text>
</comment>
<feature type="compositionally biased region" description="Basic residues" evidence="1">
    <location>
        <begin position="46"/>
        <end position="60"/>
    </location>
</feature>
<keyword evidence="2" id="KW-0472">Membrane</keyword>
<reference evidence="3" key="1">
    <citation type="submission" date="2020-08" db="EMBL/GenBank/DDBJ databases">
        <title>Functional genomics of gut bacteria from endangered species of beetles.</title>
        <authorList>
            <person name="Carlos-Shanley C."/>
        </authorList>
    </citation>
    <scope>NUCLEOTIDE SEQUENCE [LARGE SCALE GENOMIC DNA]</scope>
    <source>
        <strain evidence="3">S00060</strain>
    </source>
</reference>
<dbReference type="EMBL" id="JACJHT010000003">
    <property type="protein sequence ID" value="MBA9041164.1"/>
    <property type="molecule type" value="Genomic_DNA"/>
</dbReference>
<accession>A0A7W3RGI8</accession>